<dbReference type="GO" id="GO:0005829">
    <property type="term" value="C:cytosol"/>
    <property type="evidence" value="ECO:0007669"/>
    <property type="project" value="TreeGrafter"/>
</dbReference>
<reference evidence="5 6" key="1">
    <citation type="submission" date="2018-08" db="EMBL/GenBank/DDBJ databases">
        <authorList>
            <person name="Khan S.A."/>
        </authorList>
    </citation>
    <scope>NUCLEOTIDE SEQUENCE [LARGE SCALE GENOMIC DNA]</scope>
    <source>
        <strain evidence="5 6">GTF-13</strain>
    </source>
</reference>
<evidence type="ECO:0000256" key="1">
    <source>
        <dbReference type="ARBA" id="ARBA00022814"/>
    </source>
</evidence>
<dbReference type="EMBL" id="QWEZ01000001">
    <property type="protein sequence ID" value="RRJ84481.1"/>
    <property type="molecule type" value="Genomic_DNA"/>
</dbReference>
<sequence>MVKEKGDRVTAENEWFVVRTRSREESRAEQQLLNQGYRVYLPWLPRPPSASRPGRQPLFPGYLFVAVEEGDRSYASVRSTRGVLGFVRLTGKPARVSNTLIQQLQAQEQALAEEPRWQPQQPVRITQGPFADLEAIYLCDRGEDRCLLLLSLLGGQQQMEFPLVGLQAR</sequence>
<dbReference type="PANTHER" id="PTHR30265:SF7">
    <property type="entry name" value="TRANSCRIPTION ANTITERMINATION PROTEIN RFAH"/>
    <property type="match status" value="1"/>
</dbReference>
<accession>A0A3P3VNZ0</accession>
<evidence type="ECO:0000256" key="3">
    <source>
        <dbReference type="ARBA" id="ARBA00023163"/>
    </source>
</evidence>
<dbReference type="InterPro" id="IPR043425">
    <property type="entry name" value="NusG-like"/>
</dbReference>
<dbReference type="AlphaFoldDB" id="A0A3P3VNZ0"/>
<evidence type="ECO:0000313" key="5">
    <source>
        <dbReference type="EMBL" id="RRJ84481.1"/>
    </source>
</evidence>
<dbReference type="Gene3D" id="3.30.70.940">
    <property type="entry name" value="NusG, N-terminal domain"/>
    <property type="match status" value="1"/>
</dbReference>
<comment type="caution">
    <text evidence="5">The sequence shown here is derived from an EMBL/GenBank/DDBJ whole genome shotgun (WGS) entry which is preliminary data.</text>
</comment>
<dbReference type="Proteomes" id="UP000280792">
    <property type="component" value="Unassembled WGS sequence"/>
</dbReference>
<reference evidence="5 6" key="2">
    <citation type="submission" date="2018-12" db="EMBL/GenBank/DDBJ databases">
        <title>Simiduia agarivorans gen. nov., sp. nov., a marine, agarolytic bacterium isolated from shallow coastal water from Keelung, Taiwan.</title>
        <authorList>
            <person name="Shieh W.Y."/>
        </authorList>
    </citation>
    <scope>NUCLEOTIDE SEQUENCE [LARGE SCALE GENOMIC DNA]</scope>
    <source>
        <strain evidence="5 6">GTF-13</strain>
    </source>
</reference>
<dbReference type="GO" id="GO:0031564">
    <property type="term" value="P:transcription antitermination"/>
    <property type="evidence" value="ECO:0007669"/>
    <property type="project" value="UniProtKB-KW"/>
</dbReference>
<protein>
    <submittedName>
        <fullName evidence="5">Transcription/translation regulatory transformer protein RfaH</fullName>
    </submittedName>
</protein>
<evidence type="ECO:0000313" key="6">
    <source>
        <dbReference type="Proteomes" id="UP000280792"/>
    </source>
</evidence>
<keyword evidence="3" id="KW-0804">Transcription</keyword>
<gene>
    <name evidence="5" type="ORF">D0544_05080</name>
</gene>
<feature type="domain" description="NusG-like N-terminal" evidence="4">
    <location>
        <begin position="12"/>
        <end position="108"/>
    </location>
</feature>
<dbReference type="Pfam" id="PF02357">
    <property type="entry name" value="NusG"/>
    <property type="match status" value="1"/>
</dbReference>
<dbReference type="SUPFAM" id="SSF82679">
    <property type="entry name" value="N-utilization substance G protein NusG, N-terminal domain"/>
    <property type="match status" value="1"/>
</dbReference>
<name>A0A3P3VNZ0_9GAMM</name>
<keyword evidence="6" id="KW-1185">Reference proteome</keyword>
<dbReference type="GO" id="GO:0006354">
    <property type="term" value="P:DNA-templated transcription elongation"/>
    <property type="evidence" value="ECO:0007669"/>
    <property type="project" value="InterPro"/>
</dbReference>
<dbReference type="SMART" id="SM00738">
    <property type="entry name" value="NGN"/>
    <property type="match status" value="1"/>
</dbReference>
<keyword evidence="1" id="KW-0889">Transcription antitermination</keyword>
<organism evidence="5 6">
    <name type="scientific">Aestuariirhabdus litorea</name>
    <dbReference type="NCBI Taxonomy" id="2528527"/>
    <lineage>
        <taxon>Bacteria</taxon>
        <taxon>Pseudomonadati</taxon>
        <taxon>Pseudomonadota</taxon>
        <taxon>Gammaproteobacteria</taxon>
        <taxon>Oceanospirillales</taxon>
        <taxon>Aestuariirhabdaceae</taxon>
        <taxon>Aestuariirhabdus</taxon>
    </lineage>
</organism>
<evidence type="ECO:0000259" key="4">
    <source>
        <dbReference type="SMART" id="SM00738"/>
    </source>
</evidence>
<keyword evidence="2" id="KW-0805">Transcription regulation</keyword>
<dbReference type="InterPro" id="IPR006645">
    <property type="entry name" value="NGN-like_dom"/>
</dbReference>
<dbReference type="PANTHER" id="PTHR30265">
    <property type="entry name" value="RHO-INTERACTING TRANSCRIPTION TERMINATION FACTOR NUSG"/>
    <property type="match status" value="1"/>
</dbReference>
<dbReference type="InterPro" id="IPR036735">
    <property type="entry name" value="NGN_dom_sf"/>
</dbReference>
<evidence type="ECO:0000256" key="2">
    <source>
        <dbReference type="ARBA" id="ARBA00023015"/>
    </source>
</evidence>
<proteinExistence type="predicted"/>